<evidence type="ECO:0000256" key="3">
    <source>
        <dbReference type="PIRSR" id="PIRSR016184-1"/>
    </source>
</evidence>
<dbReference type="Proteomes" id="UP000431901">
    <property type="component" value="Unassembled WGS sequence"/>
</dbReference>
<comment type="caution">
    <text evidence="4">The sequence shown here is derived from an EMBL/GenBank/DDBJ whole genome shotgun (WGS) entry which is preliminary data.</text>
</comment>
<dbReference type="Gene3D" id="3.10.310.10">
    <property type="entry name" value="Diaminopimelate Epimerase, Chain A, domain 1"/>
    <property type="match status" value="2"/>
</dbReference>
<dbReference type="GO" id="GO:0016853">
    <property type="term" value="F:isomerase activity"/>
    <property type="evidence" value="ECO:0007669"/>
    <property type="project" value="UniProtKB-KW"/>
</dbReference>
<dbReference type="AlphaFoldDB" id="A0A6I4W3U7"/>
<keyword evidence="2 4" id="KW-0413">Isomerase</keyword>
<sequence length="268" mass="28275">MRISVVDAFTDRPFKGNPAAVCLLDAPADETWMQDVAAEMRHSETAFVRPADDGTFELRWFTPLNEVTLCGHATLASAHALYHGGVVPAGDEIRFRTLHSGILTVRPGAEGTLEMDFPARPPVAAPAPAEFTPGLRAPLGWTGRNTLADWVVELPDAAAVRSVAPDIAVLADAEARLVIVTAPAEAGADHDFVSRTFAPRSLPGDAEDPVTGSAHCALAPFWAERLGRDALTGYQASARGGRVGVRLAGDRVVLTGRAVTVLSGDLLV</sequence>
<evidence type="ECO:0000313" key="5">
    <source>
        <dbReference type="Proteomes" id="UP000431901"/>
    </source>
</evidence>
<evidence type="ECO:0000313" key="4">
    <source>
        <dbReference type="EMBL" id="MXQ64081.1"/>
    </source>
</evidence>
<feature type="active site" evidence="3">
    <location>
        <position position="44"/>
    </location>
</feature>
<dbReference type="RefSeq" id="WP_161102150.1">
    <property type="nucleotide sequence ID" value="NZ_JBHLYI010000017.1"/>
</dbReference>
<dbReference type="PANTHER" id="PTHR13774:SF17">
    <property type="entry name" value="PHENAZINE BIOSYNTHESIS-LIKE DOMAIN-CONTAINING PROTEIN"/>
    <property type="match status" value="1"/>
</dbReference>
<dbReference type="InterPro" id="IPR003719">
    <property type="entry name" value="Phenazine_PhzF-like"/>
</dbReference>
<dbReference type="NCBIfam" id="TIGR00654">
    <property type="entry name" value="PhzF_family"/>
    <property type="match status" value="1"/>
</dbReference>
<evidence type="ECO:0000256" key="2">
    <source>
        <dbReference type="ARBA" id="ARBA00023235"/>
    </source>
</evidence>
<organism evidence="4 5">
    <name type="scientific">Actinomadura rayongensis</name>
    <dbReference type="NCBI Taxonomy" id="1429076"/>
    <lineage>
        <taxon>Bacteria</taxon>
        <taxon>Bacillati</taxon>
        <taxon>Actinomycetota</taxon>
        <taxon>Actinomycetes</taxon>
        <taxon>Streptosporangiales</taxon>
        <taxon>Thermomonosporaceae</taxon>
        <taxon>Actinomadura</taxon>
    </lineage>
</organism>
<dbReference type="EMBL" id="WUTW01000001">
    <property type="protein sequence ID" value="MXQ64081.1"/>
    <property type="molecule type" value="Genomic_DNA"/>
</dbReference>
<name>A0A6I4W3U7_9ACTN</name>
<dbReference type="Pfam" id="PF02567">
    <property type="entry name" value="PhzC-PhzF"/>
    <property type="match status" value="1"/>
</dbReference>
<protein>
    <submittedName>
        <fullName evidence="4">PhzF family phenazine biosynthesis isomerase</fullName>
    </submittedName>
</protein>
<dbReference type="PIRSF" id="PIRSF016184">
    <property type="entry name" value="PhzC_PhzF"/>
    <property type="match status" value="1"/>
</dbReference>
<dbReference type="PANTHER" id="PTHR13774">
    <property type="entry name" value="PHENAZINE BIOSYNTHESIS PROTEIN"/>
    <property type="match status" value="1"/>
</dbReference>
<keyword evidence="5" id="KW-1185">Reference proteome</keyword>
<accession>A0A6I4W3U7</accession>
<gene>
    <name evidence="4" type="ORF">GQ466_08530</name>
</gene>
<dbReference type="SUPFAM" id="SSF54506">
    <property type="entry name" value="Diaminopimelate epimerase-like"/>
    <property type="match status" value="1"/>
</dbReference>
<reference evidence="4 5" key="1">
    <citation type="submission" date="2019-12" db="EMBL/GenBank/DDBJ databases">
        <title>Nocardia macrotermitis sp. nov. and Nocardia aurantia sp. nov., isolated from the gut of the fungus growing-termite Macrotermes natalensis.</title>
        <authorList>
            <person name="Christine B."/>
            <person name="Rene B."/>
        </authorList>
    </citation>
    <scope>NUCLEOTIDE SEQUENCE [LARGE SCALE GENOMIC DNA]</scope>
    <source>
        <strain evidence="4 5">DSM 102126</strain>
    </source>
</reference>
<evidence type="ECO:0000256" key="1">
    <source>
        <dbReference type="ARBA" id="ARBA00008270"/>
    </source>
</evidence>
<proteinExistence type="inferred from homology"/>
<comment type="similarity">
    <text evidence="1">Belongs to the PhzF family.</text>
</comment>
<dbReference type="GO" id="GO:0005737">
    <property type="term" value="C:cytoplasm"/>
    <property type="evidence" value="ECO:0007669"/>
    <property type="project" value="TreeGrafter"/>
</dbReference>
<dbReference type="OrthoDB" id="9788221at2"/>